<comment type="caution">
    <text evidence="1">The sequence shown here is derived from an EMBL/GenBank/DDBJ whole genome shotgun (WGS) entry which is preliminary data.</text>
</comment>
<accession>A0AAV4S7B6</accession>
<evidence type="ECO:0000313" key="2">
    <source>
        <dbReference type="Proteomes" id="UP001054837"/>
    </source>
</evidence>
<keyword evidence="2" id="KW-1185">Reference proteome</keyword>
<sequence>MERERFVRSEEYESQLKLTPPDVLRHDVWGIGAACDVDLWFDPSVSLFSRGASGRSHLGRTKVGRGMIPLWAVSFINDMIEVNSRIK</sequence>
<proteinExistence type="predicted"/>
<protein>
    <submittedName>
        <fullName evidence="1">Uncharacterized protein</fullName>
    </submittedName>
</protein>
<dbReference type="Proteomes" id="UP001054837">
    <property type="component" value="Unassembled WGS sequence"/>
</dbReference>
<reference evidence="1 2" key="1">
    <citation type="submission" date="2021-06" db="EMBL/GenBank/DDBJ databases">
        <title>Caerostris darwini draft genome.</title>
        <authorList>
            <person name="Kono N."/>
            <person name="Arakawa K."/>
        </authorList>
    </citation>
    <scope>NUCLEOTIDE SEQUENCE [LARGE SCALE GENOMIC DNA]</scope>
</reference>
<gene>
    <name evidence="1" type="ORF">CDAR_609291</name>
</gene>
<name>A0AAV4S7B6_9ARAC</name>
<evidence type="ECO:0000313" key="1">
    <source>
        <dbReference type="EMBL" id="GIY28824.1"/>
    </source>
</evidence>
<dbReference type="EMBL" id="BPLQ01007224">
    <property type="protein sequence ID" value="GIY28824.1"/>
    <property type="molecule type" value="Genomic_DNA"/>
</dbReference>
<organism evidence="1 2">
    <name type="scientific">Caerostris darwini</name>
    <dbReference type="NCBI Taxonomy" id="1538125"/>
    <lineage>
        <taxon>Eukaryota</taxon>
        <taxon>Metazoa</taxon>
        <taxon>Ecdysozoa</taxon>
        <taxon>Arthropoda</taxon>
        <taxon>Chelicerata</taxon>
        <taxon>Arachnida</taxon>
        <taxon>Araneae</taxon>
        <taxon>Araneomorphae</taxon>
        <taxon>Entelegynae</taxon>
        <taxon>Araneoidea</taxon>
        <taxon>Araneidae</taxon>
        <taxon>Caerostris</taxon>
    </lineage>
</organism>
<dbReference type="AlphaFoldDB" id="A0AAV4S7B6"/>